<evidence type="ECO:0000256" key="6">
    <source>
        <dbReference type="ARBA" id="ARBA00023274"/>
    </source>
</evidence>
<dbReference type="PANTHER" id="PTHR13457">
    <property type="entry name" value="BAP28"/>
    <property type="match status" value="1"/>
</dbReference>
<evidence type="ECO:0000256" key="4">
    <source>
        <dbReference type="ARBA" id="ARBA00022552"/>
    </source>
</evidence>
<dbReference type="InterPro" id="IPR016024">
    <property type="entry name" value="ARM-type_fold"/>
</dbReference>
<keyword evidence="3 7" id="KW-0690">Ribosome biogenesis</keyword>
<protein>
    <recommendedName>
        <fullName evidence="7">HEAT repeat-containing protein 1</fullName>
    </recommendedName>
</protein>
<comment type="function">
    <text evidence="7">Involved in nucleolar processing of pre-18S ribosomal RNA.</text>
</comment>
<evidence type="ECO:0000313" key="9">
    <source>
        <dbReference type="EMBL" id="KAI6651024.1"/>
    </source>
</evidence>
<dbReference type="Pfam" id="PF12397">
    <property type="entry name" value="U3snoRNP10"/>
    <property type="match status" value="1"/>
</dbReference>
<dbReference type="Pfam" id="PF08146">
    <property type="entry name" value="BP28CT"/>
    <property type="match status" value="1"/>
</dbReference>
<comment type="subcellular location">
    <subcellularLocation>
        <location evidence="1 7">Nucleus</location>
        <location evidence="1 7">Nucleolus</location>
    </subcellularLocation>
</comment>
<feature type="domain" description="BP28 C-terminal" evidence="8">
    <location>
        <begin position="1779"/>
        <end position="1931"/>
    </location>
</feature>
<gene>
    <name evidence="9" type="ORF">LOD99_5601</name>
</gene>
<evidence type="ECO:0000313" key="10">
    <source>
        <dbReference type="Proteomes" id="UP001165289"/>
    </source>
</evidence>
<accession>A0AAV7JRB5</accession>
<dbReference type="GO" id="GO:0045943">
    <property type="term" value="P:positive regulation of transcription by RNA polymerase I"/>
    <property type="evidence" value="ECO:0007669"/>
    <property type="project" value="TreeGrafter"/>
</dbReference>
<dbReference type="InterPro" id="IPR040191">
    <property type="entry name" value="UTP10"/>
</dbReference>
<evidence type="ECO:0000256" key="2">
    <source>
        <dbReference type="ARBA" id="ARBA00010559"/>
    </source>
</evidence>
<dbReference type="GO" id="GO:0032040">
    <property type="term" value="C:small-subunit processome"/>
    <property type="evidence" value="ECO:0007669"/>
    <property type="project" value="TreeGrafter"/>
</dbReference>
<keyword evidence="4 7" id="KW-0698">rRNA processing</keyword>
<evidence type="ECO:0000256" key="7">
    <source>
        <dbReference type="RuleBase" id="RU367065"/>
    </source>
</evidence>
<reference evidence="9 10" key="1">
    <citation type="journal article" date="2023" name="BMC Biol.">
        <title>The compact genome of the sponge Oopsacas minuta (Hexactinellida) is lacking key metazoan core genes.</title>
        <authorList>
            <person name="Santini S."/>
            <person name="Schenkelaars Q."/>
            <person name="Jourda C."/>
            <person name="Duchesne M."/>
            <person name="Belahbib H."/>
            <person name="Rocher C."/>
            <person name="Selva M."/>
            <person name="Riesgo A."/>
            <person name="Vervoort M."/>
            <person name="Leys S.P."/>
            <person name="Kodjabachian L."/>
            <person name="Le Bivic A."/>
            <person name="Borchiellini C."/>
            <person name="Claverie J.M."/>
            <person name="Renard E."/>
        </authorList>
    </citation>
    <scope>NUCLEOTIDE SEQUENCE [LARGE SCALE GENOMIC DNA]</scope>
    <source>
        <strain evidence="9">SPO-2</strain>
    </source>
</reference>
<dbReference type="Proteomes" id="UP001165289">
    <property type="component" value="Unassembled WGS sequence"/>
</dbReference>
<comment type="caution">
    <text evidence="9">The sequence shown here is derived from an EMBL/GenBank/DDBJ whole genome shotgun (WGS) entry which is preliminary data.</text>
</comment>
<dbReference type="EMBL" id="JAKMXF010000308">
    <property type="protein sequence ID" value="KAI6651024.1"/>
    <property type="molecule type" value="Genomic_DNA"/>
</dbReference>
<keyword evidence="6 7" id="KW-0687">Ribonucleoprotein</keyword>
<dbReference type="InterPro" id="IPR011989">
    <property type="entry name" value="ARM-like"/>
</dbReference>
<name>A0AAV7JRB5_9METZ</name>
<dbReference type="InterPro" id="IPR012954">
    <property type="entry name" value="BP28_C_dom"/>
</dbReference>
<sequence length="2065" mass="234064">MTSLSNQLRDISRPALVTPRHLDSKWQPSYLFEGNQARLVDRETVLALAKNGFEELITLDSSFTEFQRLFKASYIDRDRGLLTTEENDKLTVLLEDLLRRLSPYFPLRPAQKLFEWLITIHKVNHYNMSALLECVFPYYNTNLFVRVLQLLPLADKRSEWHWLKQVQKSKMSLSPLSLVQHAISAPSFLEFICQLFINSIPSNGDTHTSVNFYVSTIVQVVTHEHLLRENLLQTILPSLTEALKSQIDDVFAAGLIVATCLGTSCVLTSELCNPLVKMVCKVYGSLAKESLGCLALLAETQVNFKLAQKCLKSLCNNSESLELLATLDSKYKTEKLSICLLKHCIEVQSESGGGKNALYILENIQFDKGAVNEIFILITDKYLNSTIGEINREFMVEIGRLLANKYPVVIKEVVERMQLEFAEIEDKINHFQNFLIAIYLNWNFTSNSIDCENKLFLSLNHATSNTRRAAVLRIGQQLSTQDTESVNTDFVKSCLLERIRDKSAEVVLAVLEIGTDLFDVIPPFQLVDILLNLCISGIEHVNSKSWRECALASLRLLISDEFMVSAPHIIYAVTLMLIELMFLTTPTIKLNTQVLKIISELTSSPHQSVLYGVKELIVKRKVISFDKNTSVKLLLSFNVSLLNTIAERMTLMEKSSFECFIDFLINSLQNNQHCVISLSLLGLTLDAIKYSNTPFINTIASSFVKLLSETKYFFEILTGDYGNAEKFINTKIQNILIDSTCNPNSGFVKSYAICRLSLWTMSAIVTRSEDSENFCSAYFWREDLSDISDYTRIVFTLTTLLIELDLSISSLQLAYKQILQQLLAIHLNDSTFLSTCIANMLTLPGSDSHRDITSQMKIYALHMFLSFIGSLQETPAFAYIDKLSNNCPILPALLTQLVSENRYIRHLSLQCLTSMRCNSTNSYQPMIAGILDRSIDIRASREFTTRVLSILVSSTVQSGKRRNTRQTHFTESYPLDPILMELVNTSTPNHIISLFLALLQSIDSQHTYIALCSLLERCLKCREAFGDYHSEIIDKLINICTPTIAPLLTKDSKGIEVISLILSSDLHNIHSKLIHKFTPEFFNSLPSNTQAVFLSILFNIVINQTALYLDSTKVTAREVICNLQLNPGLIAHILKHNAEIEINRNDVELTPSPAKKKKRTEPICNGNSLPPQESNQILSSILELLLKCQLRNIEYTIPLYFQILSVLQRWSDVIDSISLDYNNNLLFSLMTNATKQVSPLKLSIFESKFDVLQIIRTIQSSVSVHVQVQGYFLLSEAARLMPDRIIHNIMPIFTFMGSSMVRNDDGYSFQVILQAIETLVPPLINVEGVDKPVISLISTVLQVFVDAFPHIPSHRRLALYAHLTTVLGATQYMYLLVILLLLKDSIDQSSSKAKTSFAKSLLANFDIDTQLSTLLGISRFLDKVVSFNKSTSKSVDYNKNTNMLQDLSEKQILEFSTQIIEFETNYIQNKLFVKKVEYARSGGIEVDEYICEIIEFGLHYFEKNSISGHNTVLIQLLDNAMALLSIEQFVTLFKRIPDQFESSTTDKMLEVLSKRVTSWFERNQLSSHTQLSDLSPLLIRLSCEQLSSVSARKLALHSLKLIVKVLGPDALDKFRKFGKRLMRSVQSDCDDGMFEIIADKLMVMCELVVILNIKLVPNLPGLVPYLIERYNTSISDNISNDTSASGCLSLFAQILSHLANFLNPYLPELISLSIDSTAIMEREELIVLLDTVRCSIAKHVPFRILLSNVITLIPAIETEYDKLTNLLSILEESLLYVDKCELVTSHKALNEILIHTLEFRNNVTTESVDAISQVEEACGNVYVNFVLKLSERVFKPLYLQLREWATNEDSHTQRLIPFYLLSYKLANKLKSIFSIYLIYFVENVVEVLNRTHSDTEPENQIIPEDSNQTSALLNQILKCVETCLKFDQEHVLTREYFDLLKHSLSSQLTNIVGGVTVYQDRVENYLIPCLAQFALRAEHEGMRKELTIEILIISKSSSPKIRFASLLTLDSLFKQLRDDLLQVLPDAVPYLAELLEDESVEVEQQCQVVISTIENILGDSIQQYF</sequence>
<dbReference type="InterPro" id="IPR056473">
    <property type="entry name" value="HEAT_Utp10/HEAT1"/>
</dbReference>
<dbReference type="SUPFAM" id="SSF48371">
    <property type="entry name" value="ARM repeat"/>
    <property type="match status" value="2"/>
</dbReference>
<comment type="similarity">
    <text evidence="2 7">Belongs to the HEATR1/UTP10 family.</text>
</comment>
<dbReference type="GO" id="GO:0034455">
    <property type="term" value="C:t-UTP complex"/>
    <property type="evidence" value="ECO:0007669"/>
    <property type="project" value="TreeGrafter"/>
</dbReference>
<dbReference type="Gene3D" id="1.25.10.10">
    <property type="entry name" value="Leucine-rich Repeat Variant"/>
    <property type="match status" value="1"/>
</dbReference>
<dbReference type="GO" id="GO:0030686">
    <property type="term" value="C:90S preribosome"/>
    <property type="evidence" value="ECO:0007669"/>
    <property type="project" value="TreeGrafter"/>
</dbReference>
<evidence type="ECO:0000259" key="8">
    <source>
        <dbReference type="SMART" id="SM01036"/>
    </source>
</evidence>
<organism evidence="9 10">
    <name type="scientific">Oopsacas minuta</name>
    <dbReference type="NCBI Taxonomy" id="111878"/>
    <lineage>
        <taxon>Eukaryota</taxon>
        <taxon>Metazoa</taxon>
        <taxon>Porifera</taxon>
        <taxon>Hexactinellida</taxon>
        <taxon>Hexasterophora</taxon>
        <taxon>Lyssacinosida</taxon>
        <taxon>Leucopsacidae</taxon>
        <taxon>Oopsacas</taxon>
    </lineage>
</organism>
<dbReference type="GO" id="GO:0000462">
    <property type="term" value="P:maturation of SSU-rRNA from tricistronic rRNA transcript (SSU-rRNA, 5.8S rRNA, LSU-rRNA)"/>
    <property type="evidence" value="ECO:0007669"/>
    <property type="project" value="TreeGrafter"/>
</dbReference>
<keyword evidence="5 7" id="KW-0539">Nucleus</keyword>
<dbReference type="InterPro" id="IPR022125">
    <property type="entry name" value="U3snoRNP10_N"/>
</dbReference>
<dbReference type="Pfam" id="PF23243">
    <property type="entry name" value="HEAT_HEATR1"/>
    <property type="match status" value="1"/>
</dbReference>
<evidence type="ECO:0000256" key="1">
    <source>
        <dbReference type="ARBA" id="ARBA00004604"/>
    </source>
</evidence>
<dbReference type="PANTHER" id="PTHR13457:SF1">
    <property type="entry name" value="HEAT REPEAT-CONTAINING PROTEIN 1"/>
    <property type="match status" value="1"/>
</dbReference>
<dbReference type="GO" id="GO:0030515">
    <property type="term" value="F:snoRNA binding"/>
    <property type="evidence" value="ECO:0007669"/>
    <property type="project" value="TreeGrafter"/>
</dbReference>
<proteinExistence type="inferred from homology"/>
<dbReference type="SMART" id="SM01036">
    <property type="entry name" value="BP28CT"/>
    <property type="match status" value="1"/>
</dbReference>
<evidence type="ECO:0000256" key="5">
    <source>
        <dbReference type="ARBA" id="ARBA00023242"/>
    </source>
</evidence>
<keyword evidence="10" id="KW-1185">Reference proteome</keyword>
<evidence type="ECO:0000256" key="3">
    <source>
        <dbReference type="ARBA" id="ARBA00022517"/>
    </source>
</evidence>